<dbReference type="Proteomes" id="UP000827092">
    <property type="component" value="Unassembled WGS sequence"/>
</dbReference>
<evidence type="ECO:0000313" key="2">
    <source>
        <dbReference type="Proteomes" id="UP000827092"/>
    </source>
</evidence>
<accession>A0AAV6TVA8</accession>
<keyword evidence="2" id="KW-1185">Reference proteome</keyword>
<dbReference type="AlphaFoldDB" id="A0AAV6TVA8"/>
<sequence>MTDEIKINTDSDFKQEFDNRSLKIQKLVRDGMQITYNVSLDDIESQEDVFHILPDLEKKNERAQKAATYFGEIMVQTMENKQFPQTLHK</sequence>
<comment type="caution">
    <text evidence="1">The sequence shown here is derived from an EMBL/GenBank/DDBJ whole genome shotgun (WGS) entry which is preliminary data.</text>
</comment>
<gene>
    <name evidence="1" type="ORF">JTE90_022459</name>
</gene>
<organism evidence="1 2">
    <name type="scientific">Oedothorax gibbosus</name>
    <dbReference type="NCBI Taxonomy" id="931172"/>
    <lineage>
        <taxon>Eukaryota</taxon>
        <taxon>Metazoa</taxon>
        <taxon>Ecdysozoa</taxon>
        <taxon>Arthropoda</taxon>
        <taxon>Chelicerata</taxon>
        <taxon>Arachnida</taxon>
        <taxon>Araneae</taxon>
        <taxon>Araneomorphae</taxon>
        <taxon>Entelegynae</taxon>
        <taxon>Araneoidea</taxon>
        <taxon>Linyphiidae</taxon>
        <taxon>Erigoninae</taxon>
        <taxon>Oedothorax</taxon>
    </lineage>
</organism>
<name>A0AAV6TVA8_9ARAC</name>
<dbReference type="EMBL" id="JAFNEN010001010">
    <property type="protein sequence ID" value="KAG8175400.1"/>
    <property type="molecule type" value="Genomic_DNA"/>
</dbReference>
<proteinExistence type="predicted"/>
<feature type="non-terminal residue" evidence="1">
    <location>
        <position position="89"/>
    </location>
</feature>
<reference evidence="1 2" key="1">
    <citation type="journal article" date="2022" name="Nat. Ecol. Evol.">
        <title>A masculinizing supergene underlies an exaggerated male reproductive morph in a spider.</title>
        <authorList>
            <person name="Hendrickx F."/>
            <person name="De Corte Z."/>
            <person name="Sonet G."/>
            <person name="Van Belleghem S.M."/>
            <person name="Kostlbacher S."/>
            <person name="Vangestel C."/>
        </authorList>
    </citation>
    <scope>NUCLEOTIDE SEQUENCE [LARGE SCALE GENOMIC DNA]</scope>
    <source>
        <strain evidence="1">W744_W776</strain>
    </source>
</reference>
<evidence type="ECO:0000313" key="1">
    <source>
        <dbReference type="EMBL" id="KAG8175400.1"/>
    </source>
</evidence>
<protein>
    <submittedName>
        <fullName evidence="1">Uncharacterized protein</fullName>
    </submittedName>
</protein>